<organism evidence="6 7">
    <name type="scientific">Orchesella cincta</name>
    <name type="common">Springtail</name>
    <name type="synonym">Podura cincta</name>
    <dbReference type="NCBI Taxonomy" id="48709"/>
    <lineage>
        <taxon>Eukaryota</taxon>
        <taxon>Metazoa</taxon>
        <taxon>Ecdysozoa</taxon>
        <taxon>Arthropoda</taxon>
        <taxon>Hexapoda</taxon>
        <taxon>Collembola</taxon>
        <taxon>Entomobryomorpha</taxon>
        <taxon>Entomobryoidea</taxon>
        <taxon>Orchesellidae</taxon>
        <taxon>Orchesellinae</taxon>
        <taxon>Orchesella</taxon>
    </lineage>
</organism>
<evidence type="ECO:0000313" key="6">
    <source>
        <dbReference type="EMBL" id="ODM94867.1"/>
    </source>
</evidence>
<evidence type="ECO:0000256" key="1">
    <source>
        <dbReference type="ARBA" id="ARBA00004141"/>
    </source>
</evidence>
<dbReference type="GO" id="GO:0022857">
    <property type="term" value="F:transmembrane transporter activity"/>
    <property type="evidence" value="ECO:0007669"/>
    <property type="project" value="InterPro"/>
</dbReference>
<dbReference type="EMBL" id="LJIJ01000737">
    <property type="protein sequence ID" value="ODM94867.1"/>
    <property type="molecule type" value="Genomic_DNA"/>
</dbReference>
<dbReference type="STRING" id="48709.A0A1D2MPA2"/>
<keyword evidence="7" id="KW-1185">Reference proteome</keyword>
<dbReference type="AlphaFoldDB" id="A0A1D2MPA2"/>
<dbReference type="PANTHER" id="PTHR24064">
    <property type="entry name" value="SOLUTE CARRIER FAMILY 22 MEMBER"/>
    <property type="match status" value="1"/>
</dbReference>
<keyword evidence="2 5" id="KW-0812">Transmembrane</keyword>
<dbReference type="InterPro" id="IPR005828">
    <property type="entry name" value="MFS_sugar_transport-like"/>
</dbReference>
<accession>A0A1D2MPA2</accession>
<comment type="caution">
    <text evidence="6">The sequence shown here is derived from an EMBL/GenBank/DDBJ whole genome shotgun (WGS) entry which is preliminary data.</text>
</comment>
<dbReference type="OrthoDB" id="5296287at2759"/>
<evidence type="ECO:0000256" key="4">
    <source>
        <dbReference type="ARBA" id="ARBA00023136"/>
    </source>
</evidence>
<dbReference type="Pfam" id="PF00083">
    <property type="entry name" value="Sugar_tr"/>
    <property type="match status" value="1"/>
</dbReference>
<name>A0A1D2MPA2_ORCCI</name>
<dbReference type="Proteomes" id="UP000094527">
    <property type="component" value="Unassembled WGS sequence"/>
</dbReference>
<protein>
    <submittedName>
        <fullName evidence="6">Solute carrier family 22 member 1</fullName>
    </submittedName>
</protein>
<evidence type="ECO:0000256" key="3">
    <source>
        <dbReference type="ARBA" id="ARBA00022989"/>
    </source>
</evidence>
<evidence type="ECO:0000256" key="5">
    <source>
        <dbReference type="SAM" id="Phobius"/>
    </source>
</evidence>
<proteinExistence type="predicted"/>
<keyword evidence="4 5" id="KW-0472">Membrane</keyword>
<sequence length="93" mass="10548">MCGLPLVAWLCSDWYLIGLSTSVPAIAIYIYLWYLPESPRWLLSIGKHEQASKILYKIAEANNKSEDTSVAELNSMLRKLVAKTESEERSKKS</sequence>
<dbReference type="SUPFAM" id="SSF103473">
    <property type="entry name" value="MFS general substrate transporter"/>
    <property type="match status" value="1"/>
</dbReference>
<feature type="transmembrane region" description="Helical" evidence="5">
    <location>
        <begin position="14"/>
        <end position="34"/>
    </location>
</feature>
<reference evidence="6 7" key="1">
    <citation type="journal article" date="2016" name="Genome Biol. Evol.">
        <title>Gene Family Evolution Reflects Adaptation to Soil Environmental Stressors in the Genome of the Collembolan Orchesella cincta.</title>
        <authorList>
            <person name="Faddeeva-Vakhrusheva A."/>
            <person name="Derks M.F."/>
            <person name="Anvar S.Y."/>
            <person name="Agamennone V."/>
            <person name="Suring W."/>
            <person name="Smit S."/>
            <person name="van Straalen N.M."/>
            <person name="Roelofs D."/>
        </authorList>
    </citation>
    <scope>NUCLEOTIDE SEQUENCE [LARGE SCALE GENOMIC DNA]</scope>
    <source>
        <tissue evidence="6">Mixed pool</tissue>
    </source>
</reference>
<dbReference type="Gene3D" id="1.20.1250.20">
    <property type="entry name" value="MFS general substrate transporter like domains"/>
    <property type="match status" value="1"/>
</dbReference>
<comment type="subcellular location">
    <subcellularLocation>
        <location evidence="1">Membrane</location>
        <topology evidence="1">Multi-pass membrane protein</topology>
    </subcellularLocation>
</comment>
<dbReference type="OMA" id="FITNWRV"/>
<dbReference type="InterPro" id="IPR036259">
    <property type="entry name" value="MFS_trans_sf"/>
</dbReference>
<evidence type="ECO:0000256" key="2">
    <source>
        <dbReference type="ARBA" id="ARBA00022692"/>
    </source>
</evidence>
<gene>
    <name evidence="6" type="ORF">Ocin01_11819</name>
</gene>
<evidence type="ECO:0000313" key="7">
    <source>
        <dbReference type="Proteomes" id="UP000094527"/>
    </source>
</evidence>
<dbReference type="GO" id="GO:0016020">
    <property type="term" value="C:membrane"/>
    <property type="evidence" value="ECO:0007669"/>
    <property type="project" value="UniProtKB-SubCell"/>
</dbReference>
<keyword evidence="3 5" id="KW-1133">Transmembrane helix</keyword>